<dbReference type="Gene3D" id="3.90.1150.170">
    <property type="match status" value="2"/>
</dbReference>
<dbReference type="PANTHER" id="PTHR11999:SF70">
    <property type="entry name" value="MIP05841P"/>
    <property type="match status" value="1"/>
</dbReference>
<keyword evidence="2" id="KW-0210">Decarboxylase</keyword>
<dbReference type="GO" id="GO:0030170">
    <property type="term" value="F:pyridoxal phosphate binding"/>
    <property type="evidence" value="ECO:0007669"/>
    <property type="project" value="InterPro"/>
</dbReference>
<organism evidence="7 8">
    <name type="scientific">Janthinobacterium lividum</name>
    <dbReference type="NCBI Taxonomy" id="29581"/>
    <lineage>
        <taxon>Bacteria</taxon>
        <taxon>Pseudomonadati</taxon>
        <taxon>Pseudomonadota</taxon>
        <taxon>Betaproteobacteria</taxon>
        <taxon>Burkholderiales</taxon>
        <taxon>Oxalobacteraceae</taxon>
        <taxon>Janthinobacterium</taxon>
    </lineage>
</organism>
<dbReference type="InterPro" id="IPR021115">
    <property type="entry name" value="Pyridoxal-P_BS"/>
</dbReference>
<proteinExistence type="inferred from homology"/>
<evidence type="ECO:0000256" key="2">
    <source>
        <dbReference type="ARBA" id="ARBA00022793"/>
    </source>
</evidence>
<dbReference type="Proteomes" id="UP000179840">
    <property type="component" value="Unassembled WGS sequence"/>
</dbReference>
<dbReference type="InterPro" id="IPR010977">
    <property type="entry name" value="Aromatic_deC"/>
</dbReference>
<dbReference type="PROSITE" id="PS00392">
    <property type="entry name" value="DDC_GAD_HDC_YDC"/>
    <property type="match status" value="1"/>
</dbReference>
<dbReference type="Pfam" id="PF00282">
    <property type="entry name" value="Pyridoxal_deC"/>
    <property type="match status" value="1"/>
</dbReference>
<comment type="similarity">
    <text evidence="6">Belongs to the group II decarboxylase family.</text>
</comment>
<dbReference type="InterPro" id="IPR015424">
    <property type="entry name" value="PyrdxlP-dep_Trfase"/>
</dbReference>
<accession>A0A1S1UGZ0</accession>
<dbReference type="InterPro" id="IPR002129">
    <property type="entry name" value="PyrdxlP-dep_de-COase"/>
</dbReference>
<protein>
    <submittedName>
        <fullName evidence="7">Cytochrome D ubiquinol oxidase subunit I</fullName>
    </submittedName>
</protein>
<dbReference type="GO" id="GO:0016831">
    <property type="term" value="F:carboxy-lyase activity"/>
    <property type="evidence" value="ECO:0007669"/>
    <property type="project" value="UniProtKB-KW"/>
</dbReference>
<comment type="caution">
    <text evidence="7">The sequence shown here is derived from an EMBL/GenBank/DDBJ whole genome shotgun (WGS) entry which is preliminary data.</text>
</comment>
<keyword evidence="4 6" id="KW-0456">Lyase</keyword>
<dbReference type="InterPro" id="IPR015421">
    <property type="entry name" value="PyrdxlP-dep_Trfase_major"/>
</dbReference>
<dbReference type="RefSeq" id="WP_071075624.1">
    <property type="nucleotide sequence ID" value="NZ_LFKP01000003.1"/>
</dbReference>
<evidence type="ECO:0000256" key="5">
    <source>
        <dbReference type="PIRSR" id="PIRSR602129-50"/>
    </source>
</evidence>
<evidence type="ECO:0000313" key="8">
    <source>
        <dbReference type="Proteomes" id="UP000179840"/>
    </source>
</evidence>
<dbReference type="Gene3D" id="3.40.640.10">
    <property type="entry name" value="Type I PLP-dependent aspartate aminotransferase-like (Major domain)"/>
    <property type="match status" value="1"/>
</dbReference>
<dbReference type="AlphaFoldDB" id="A0A1S1UGZ0"/>
<reference evidence="7 8" key="1">
    <citation type="submission" date="2015-06" db="EMBL/GenBank/DDBJ databases">
        <title>Draft genome sequencing of a biphenyl-degrading bacterium, Janthinobacterium lividum MEG1.</title>
        <authorList>
            <person name="Shimodaira J."/>
            <person name="Hatta T."/>
        </authorList>
    </citation>
    <scope>NUCLEOTIDE SEQUENCE [LARGE SCALE GENOMIC DNA]</scope>
    <source>
        <strain evidence="7 8">MEG1</strain>
    </source>
</reference>
<sequence>MLPPDPDSLDPQDWDAFRAQSHQMLDDMLDYQQQIRQRPVWQPAPDSARARFAQPLPRAPGALADAHASFLQDVLPYAVGNVHPGFMGWVHGGGTPVGMLAEMLAAGLNANVGGRNQMPVEVERQISRWMAELFAFPDTASGIFVTGTSMANLMGVLVARTQTLGVAARQQGLQGAPLVAYTSAAAHGCIAQAMDLSGLGTAALRRVAVNARQQIDVAALAHAIATDRAAGLRPFFIAGTAGTVDTGAIDDLSALAALAAREQLWFHVDGAYGALGMLSPQIAPLLAGIELADSLAFDFHKWGQVPYDAGFFLVRDGTRHMAAFAAPAAYLRREARGLAGGSPWPCDFGPDLSRGFRALKTWFTFKVHGAERMGAAIAHTCALARYLAERVQATPELELLAPVTLNIVCFRHRGVASGDGDAFNGEIVADLHESGIAAPSTTTIGGKLAIRAAIVNHRTRAEDIDALLAGVLRFGAARLS</sequence>
<evidence type="ECO:0000313" key="7">
    <source>
        <dbReference type="EMBL" id="OHV98443.1"/>
    </source>
</evidence>
<dbReference type="GO" id="GO:0019752">
    <property type="term" value="P:carboxylic acid metabolic process"/>
    <property type="evidence" value="ECO:0007669"/>
    <property type="project" value="InterPro"/>
</dbReference>
<gene>
    <name evidence="7" type="ORF">AKG95_04200</name>
</gene>
<dbReference type="SUPFAM" id="SSF53383">
    <property type="entry name" value="PLP-dependent transferases"/>
    <property type="match status" value="1"/>
</dbReference>
<comment type="cofactor">
    <cofactor evidence="1 5 6">
        <name>pyridoxal 5'-phosphate</name>
        <dbReference type="ChEBI" id="CHEBI:597326"/>
    </cofactor>
</comment>
<evidence type="ECO:0000256" key="1">
    <source>
        <dbReference type="ARBA" id="ARBA00001933"/>
    </source>
</evidence>
<feature type="modified residue" description="N6-(pyridoxal phosphate)lysine" evidence="5">
    <location>
        <position position="301"/>
    </location>
</feature>
<evidence type="ECO:0000256" key="3">
    <source>
        <dbReference type="ARBA" id="ARBA00022898"/>
    </source>
</evidence>
<dbReference type="GO" id="GO:0006520">
    <property type="term" value="P:amino acid metabolic process"/>
    <property type="evidence" value="ECO:0007669"/>
    <property type="project" value="InterPro"/>
</dbReference>
<name>A0A1S1UGZ0_9BURK</name>
<evidence type="ECO:0000256" key="4">
    <source>
        <dbReference type="ARBA" id="ARBA00023239"/>
    </source>
</evidence>
<dbReference type="PRINTS" id="PR00800">
    <property type="entry name" value="YHDCRBOXLASE"/>
</dbReference>
<keyword evidence="3 5" id="KW-0663">Pyridoxal phosphate</keyword>
<dbReference type="PANTHER" id="PTHR11999">
    <property type="entry name" value="GROUP II PYRIDOXAL-5-PHOSPHATE DECARBOXYLASE"/>
    <property type="match status" value="1"/>
</dbReference>
<dbReference type="EMBL" id="LFKP01000003">
    <property type="protein sequence ID" value="OHV98443.1"/>
    <property type="molecule type" value="Genomic_DNA"/>
</dbReference>
<evidence type="ECO:0000256" key="6">
    <source>
        <dbReference type="RuleBase" id="RU000382"/>
    </source>
</evidence>